<dbReference type="EMBL" id="SISP01000020">
    <property type="protein sequence ID" value="TBM41299.1"/>
    <property type="molecule type" value="Genomic_DNA"/>
</dbReference>
<evidence type="ECO:0000256" key="1">
    <source>
        <dbReference type="SAM" id="SignalP"/>
    </source>
</evidence>
<organism evidence="2 3">
    <name type="scientific">Vibrio cholerae</name>
    <dbReference type="NCBI Taxonomy" id="666"/>
    <lineage>
        <taxon>Bacteria</taxon>
        <taxon>Pseudomonadati</taxon>
        <taxon>Pseudomonadota</taxon>
        <taxon>Gammaproteobacteria</taxon>
        <taxon>Vibrionales</taxon>
        <taxon>Vibrionaceae</taxon>
        <taxon>Vibrio</taxon>
    </lineage>
</organism>
<feature type="signal peptide" evidence="1">
    <location>
        <begin position="1"/>
        <end position="25"/>
    </location>
</feature>
<evidence type="ECO:0000313" key="3">
    <source>
        <dbReference type="Proteomes" id="UP000294145"/>
    </source>
</evidence>
<proteinExistence type="predicted"/>
<dbReference type="InterPro" id="IPR021844">
    <property type="entry name" value="Integr_conj_element_PFL4704"/>
</dbReference>
<protein>
    <submittedName>
        <fullName evidence="2">DUF3438 family protein</fullName>
    </submittedName>
</protein>
<evidence type="ECO:0000313" key="2">
    <source>
        <dbReference type="EMBL" id="TBM41299.1"/>
    </source>
</evidence>
<dbReference type="Pfam" id="PF11920">
    <property type="entry name" value="DUF3438"/>
    <property type="match status" value="1"/>
</dbReference>
<sequence length="273" mass="30071">MKGFVKRLFLLLINCLSIVSTYSVASSSVTMTYDGIPLEIAIPVGKEIKLQFTEPQVVAMDSYYLNNVVNPLSTSSQVLLSGKKEADNVRVIFQGVNTRSVVIANVKVCNCENLPTVYLIENKQAFQNSSSQSAQSNSKKKKSTSNDIENMQILLRYINQQTGPKEAIETPVFKITKLSERLNGQVVGLYRQAKLDTYINDVYQGGGLTAITIIAKNVSDSYVPIDPSMIRGKWLGIQPWKKGLRPEERGVFVLVAKGDMPEGMLAVLSGAEL</sequence>
<gene>
    <name evidence="2" type="ORF">EYB64_12050</name>
</gene>
<keyword evidence="1" id="KW-0732">Signal</keyword>
<dbReference type="Proteomes" id="UP000294145">
    <property type="component" value="Unassembled WGS sequence"/>
</dbReference>
<reference evidence="2 3" key="1">
    <citation type="submission" date="2019-02" db="EMBL/GenBank/DDBJ databases">
        <title>Genomic plasticity associated with the antimicrobial resistance in Vibrio cholerae.</title>
        <authorList>
            <person name="Verma J."/>
            <person name="Bag S."/>
            <person name="Saha B."/>
            <person name="Kumar P."/>
            <person name="Ghosh T.S."/>
            <person name="Dayal M."/>
            <person name="Senapati T."/>
            <person name="Mehra S."/>
            <person name="Dey P."/>
            <person name="Desigamani A."/>
            <person name="Kumar D."/>
            <person name="Rana P."/>
            <person name="Kumar B."/>
            <person name="Maiti T.K."/>
            <person name="Sharma N.C."/>
            <person name="Bhadra R.K."/>
            <person name="Mutreja A."/>
            <person name="Nair G.B."/>
            <person name="Ramamurthy T."/>
            <person name="Das B."/>
        </authorList>
    </citation>
    <scope>NUCLEOTIDE SEQUENCE [LARGE SCALE GENOMIC DNA]</scope>
    <source>
        <strain evidence="2 3">IDH06781</strain>
    </source>
</reference>
<name>A0A7Z7YAP0_VIBCL</name>
<dbReference type="RefSeq" id="WP_154813807.1">
    <property type="nucleotide sequence ID" value="NZ_SISP01000020.1"/>
</dbReference>
<dbReference type="AlphaFoldDB" id="A0A7Z7YAP0"/>
<feature type="chain" id="PRO_5031569868" evidence="1">
    <location>
        <begin position="26"/>
        <end position="273"/>
    </location>
</feature>
<accession>A0A7Z7YAP0</accession>
<comment type="caution">
    <text evidence="2">The sequence shown here is derived from an EMBL/GenBank/DDBJ whole genome shotgun (WGS) entry which is preliminary data.</text>
</comment>